<dbReference type="PANTHER" id="PTHR31740:SF2">
    <property type="entry name" value="CENTROMERE PROTEIN L"/>
    <property type="match status" value="1"/>
</dbReference>
<evidence type="ECO:0000256" key="1">
    <source>
        <dbReference type="ARBA" id="ARBA00004123"/>
    </source>
</evidence>
<keyword evidence="9" id="KW-1185">Reference proteome</keyword>
<dbReference type="InterPro" id="IPR025204">
    <property type="entry name" value="CENP-L"/>
</dbReference>
<accession>A0AAV2PB92</accession>
<evidence type="ECO:0000256" key="4">
    <source>
        <dbReference type="ARBA" id="ARBA00016380"/>
    </source>
</evidence>
<evidence type="ECO:0000256" key="5">
    <source>
        <dbReference type="ARBA" id="ARBA00022454"/>
    </source>
</evidence>
<sequence length="329" mass="37698">MNHAGENTRPSEVMYTPRTPQMRERQRFNLSTKPVDEVISVSGMEDLVGKTWNIYAVSVLFGLQQDDIHFKLYSKRLREEIASTLSHEDVTYDAKFSMMEDIVDIFPNHENYPAIKIEVLATINDHEKKKSLYQGILLSWGITQPELNVKNLIRLPLLLCSGTSTCIDAVHATINRMFDCLIIALPAKEHDLSWLIPIIIMTNKEEPAVSGEVKMVYTIPELPVTDTITVKFQSADLRKILLAIITNQKDDNIFLDRNHIEIFFEVLHKQMLILGGLELGLCTLHRIDLPGITIMENRMKIVNVEIMNNVLLYLNEKAFDIFHTVHIDT</sequence>
<evidence type="ECO:0000313" key="8">
    <source>
        <dbReference type="EMBL" id="CAL1688395.1"/>
    </source>
</evidence>
<dbReference type="EMBL" id="OZ034831">
    <property type="protein sequence ID" value="CAL1688395.1"/>
    <property type="molecule type" value="Genomic_DNA"/>
</dbReference>
<dbReference type="PANTHER" id="PTHR31740">
    <property type="entry name" value="CENTROMERE PROTEIN L"/>
    <property type="match status" value="1"/>
</dbReference>
<evidence type="ECO:0000256" key="2">
    <source>
        <dbReference type="ARBA" id="ARBA00004584"/>
    </source>
</evidence>
<keyword evidence="5" id="KW-0158">Chromosome</keyword>
<evidence type="ECO:0000256" key="7">
    <source>
        <dbReference type="ARBA" id="ARBA00023328"/>
    </source>
</evidence>
<reference evidence="8" key="1">
    <citation type="submission" date="2024-04" db="EMBL/GenBank/DDBJ databases">
        <authorList>
            <consortium name="Molecular Ecology Group"/>
        </authorList>
    </citation>
    <scope>NUCLEOTIDE SEQUENCE</scope>
</reference>
<keyword evidence="6" id="KW-0539">Nucleus</keyword>
<evidence type="ECO:0000313" key="9">
    <source>
        <dbReference type="Proteomes" id="UP001497644"/>
    </source>
</evidence>
<name>A0AAV2PB92_9HYME</name>
<dbReference type="GO" id="GO:0005634">
    <property type="term" value="C:nucleus"/>
    <property type="evidence" value="ECO:0007669"/>
    <property type="project" value="UniProtKB-SubCell"/>
</dbReference>
<keyword evidence="7" id="KW-0137">Centromere</keyword>
<comment type="similarity">
    <text evidence="3">Belongs to the CENP-L/IML3 family.</text>
</comment>
<dbReference type="Pfam" id="PF13092">
    <property type="entry name" value="CENP-L"/>
    <property type="match status" value="1"/>
</dbReference>
<dbReference type="Proteomes" id="UP001497644">
    <property type="component" value="Chromosome 8"/>
</dbReference>
<organism evidence="8 9">
    <name type="scientific">Lasius platythorax</name>
    <dbReference type="NCBI Taxonomy" id="488582"/>
    <lineage>
        <taxon>Eukaryota</taxon>
        <taxon>Metazoa</taxon>
        <taxon>Ecdysozoa</taxon>
        <taxon>Arthropoda</taxon>
        <taxon>Hexapoda</taxon>
        <taxon>Insecta</taxon>
        <taxon>Pterygota</taxon>
        <taxon>Neoptera</taxon>
        <taxon>Endopterygota</taxon>
        <taxon>Hymenoptera</taxon>
        <taxon>Apocrita</taxon>
        <taxon>Aculeata</taxon>
        <taxon>Formicoidea</taxon>
        <taxon>Formicidae</taxon>
        <taxon>Formicinae</taxon>
        <taxon>Lasius</taxon>
        <taxon>Lasius</taxon>
    </lineage>
</organism>
<proteinExistence type="inferred from homology"/>
<comment type="subcellular location">
    <subcellularLocation>
        <location evidence="2">Chromosome</location>
        <location evidence="2">Centromere</location>
    </subcellularLocation>
    <subcellularLocation>
        <location evidence="1">Nucleus</location>
    </subcellularLocation>
</comment>
<evidence type="ECO:0000256" key="6">
    <source>
        <dbReference type="ARBA" id="ARBA00023242"/>
    </source>
</evidence>
<gene>
    <name evidence="8" type="ORF">LPLAT_LOCUS13464</name>
</gene>
<evidence type="ECO:0000256" key="3">
    <source>
        <dbReference type="ARBA" id="ARBA00011060"/>
    </source>
</evidence>
<dbReference type="GO" id="GO:0000775">
    <property type="term" value="C:chromosome, centromeric region"/>
    <property type="evidence" value="ECO:0007669"/>
    <property type="project" value="UniProtKB-SubCell"/>
</dbReference>
<protein>
    <recommendedName>
        <fullName evidence="4">Centromere protein L</fullName>
    </recommendedName>
</protein>
<dbReference type="AlphaFoldDB" id="A0AAV2PB92"/>